<keyword evidence="5" id="KW-0560">Oxidoreductase</keyword>
<sequence length="518" mass="55977">MTVDRRSLLKLAASSTATAVSATALTGATAKAASRRSFDQLRRLLDGHLVLPREPGFPAAHHAHTLEYDAKPCQAVLLAESTADVRRALLFSQDQGMPLTVRSGGHHFQGWSTGTGMVLDVSRLHPRPVVSGPDTVHLGPGNTSVAVLEHLAPHGLVLPSGLCATVCAGGFVLGGGIGLLTPSGGMACDHLVEAEVVLADGQVVTASERDDPDLLWALRGGGGNFGVVTRLTMRPDRLSHVVMYFMAWPYTSADRVASAWQHWQEDRPNTLGGICALVRADELPGAVPLVMVMGLWTGAVGQLPLHLSELTDRAGSPPLVRLAMPMSYQEAMLNTWALDTTLPARPVTQDLLRPAALLSDLAKGLLPRPAFKMIQGRYFDRPMPDRGIDRWLTAFEADRRPGQSRISTAMRVGGQPTRTERTSTAYVHRTSSYHVDFAAQQCLSSRIENDAAAGRAWADQGVSAISPDSNGEAYVNFPEADLTEWEHAYWAENVGRLRALKRSYDPHDVLRQPQGIRA</sequence>
<comment type="similarity">
    <text evidence="2">Belongs to the oxygen-dependent FAD-linked oxidoreductase family.</text>
</comment>
<dbReference type="InterPro" id="IPR006311">
    <property type="entry name" value="TAT_signal"/>
</dbReference>
<feature type="chain" id="PRO_5045938400" evidence="6">
    <location>
        <begin position="20"/>
        <end position="518"/>
    </location>
</feature>
<proteinExistence type="inferred from homology"/>
<dbReference type="Pfam" id="PF08031">
    <property type="entry name" value="BBE"/>
    <property type="match status" value="1"/>
</dbReference>
<dbReference type="InterPro" id="IPR006094">
    <property type="entry name" value="Oxid_FAD_bind_N"/>
</dbReference>
<keyword evidence="3" id="KW-0285">Flavoprotein</keyword>
<dbReference type="GeneID" id="93766758"/>
<evidence type="ECO:0000313" key="8">
    <source>
        <dbReference type="EMBL" id="WUN91370.1"/>
    </source>
</evidence>
<gene>
    <name evidence="8" type="ORF">OHT53_37270</name>
</gene>
<dbReference type="PROSITE" id="PS51318">
    <property type="entry name" value="TAT"/>
    <property type="match status" value="1"/>
</dbReference>
<dbReference type="PANTHER" id="PTHR42973">
    <property type="entry name" value="BINDING OXIDOREDUCTASE, PUTATIVE (AFU_ORTHOLOGUE AFUA_1G17690)-RELATED"/>
    <property type="match status" value="1"/>
</dbReference>
<dbReference type="EMBL" id="CP108038">
    <property type="protein sequence ID" value="WUN91370.1"/>
    <property type="molecule type" value="Genomic_DNA"/>
</dbReference>
<dbReference type="InterPro" id="IPR036318">
    <property type="entry name" value="FAD-bd_PCMH-like_sf"/>
</dbReference>
<dbReference type="InterPro" id="IPR016169">
    <property type="entry name" value="FAD-bd_PCMH_sub2"/>
</dbReference>
<dbReference type="Gene3D" id="3.30.465.10">
    <property type="match status" value="1"/>
</dbReference>
<name>A0ABZ1R9A8_9ACTN</name>
<protein>
    <submittedName>
        <fullName evidence="8">FAD-binding protein</fullName>
    </submittedName>
</protein>
<dbReference type="Gene3D" id="3.30.43.10">
    <property type="entry name" value="Uridine Diphospho-n-acetylenolpyruvylglucosamine Reductase, domain 2"/>
    <property type="match status" value="1"/>
</dbReference>
<evidence type="ECO:0000256" key="6">
    <source>
        <dbReference type="SAM" id="SignalP"/>
    </source>
</evidence>
<comment type="cofactor">
    <cofactor evidence="1">
        <name>FAD</name>
        <dbReference type="ChEBI" id="CHEBI:57692"/>
    </cofactor>
</comment>
<feature type="domain" description="FAD-binding PCMH-type" evidence="7">
    <location>
        <begin position="68"/>
        <end position="238"/>
    </location>
</feature>
<evidence type="ECO:0000256" key="4">
    <source>
        <dbReference type="ARBA" id="ARBA00022827"/>
    </source>
</evidence>
<keyword evidence="6" id="KW-0732">Signal</keyword>
<organism evidence="8 9">
    <name type="scientific">Streptomyces bobili</name>
    <dbReference type="NCBI Taxonomy" id="67280"/>
    <lineage>
        <taxon>Bacteria</taxon>
        <taxon>Bacillati</taxon>
        <taxon>Actinomycetota</taxon>
        <taxon>Actinomycetes</taxon>
        <taxon>Kitasatosporales</taxon>
        <taxon>Streptomycetaceae</taxon>
        <taxon>Streptomyces</taxon>
    </lineage>
</organism>
<evidence type="ECO:0000259" key="7">
    <source>
        <dbReference type="PROSITE" id="PS51387"/>
    </source>
</evidence>
<dbReference type="PROSITE" id="PS51387">
    <property type="entry name" value="FAD_PCMH"/>
    <property type="match status" value="1"/>
</dbReference>
<dbReference type="Proteomes" id="UP001432071">
    <property type="component" value="Chromosome"/>
</dbReference>
<keyword evidence="9" id="KW-1185">Reference proteome</keyword>
<dbReference type="Gene3D" id="3.40.462.20">
    <property type="match status" value="1"/>
</dbReference>
<evidence type="ECO:0000256" key="2">
    <source>
        <dbReference type="ARBA" id="ARBA00005466"/>
    </source>
</evidence>
<dbReference type="RefSeq" id="WP_328737299.1">
    <property type="nucleotide sequence ID" value="NZ_CP108038.1"/>
</dbReference>
<evidence type="ECO:0000256" key="5">
    <source>
        <dbReference type="ARBA" id="ARBA00023002"/>
    </source>
</evidence>
<dbReference type="SUPFAM" id="SSF56176">
    <property type="entry name" value="FAD-binding/transporter-associated domain-like"/>
    <property type="match status" value="1"/>
</dbReference>
<dbReference type="InterPro" id="IPR050416">
    <property type="entry name" value="FAD-linked_Oxidoreductase"/>
</dbReference>
<evidence type="ECO:0000256" key="3">
    <source>
        <dbReference type="ARBA" id="ARBA00022630"/>
    </source>
</evidence>
<accession>A0ABZ1R9A8</accession>
<evidence type="ECO:0000313" key="9">
    <source>
        <dbReference type="Proteomes" id="UP001432071"/>
    </source>
</evidence>
<keyword evidence="4" id="KW-0274">FAD</keyword>
<dbReference type="InterPro" id="IPR016167">
    <property type="entry name" value="FAD-bd_PCMH_sub1"/>
</dbReference>
<dbReference type="InterPro" id="IPR012951">
    <property type="entry name" value="BBE"/>
</dbReference>
<dbReference type="PANTHER" id="PTHR42973:SF39">
    <property type="entry name" value="FAD-BINDING PCMH-TYPE DOMAIN-CONTAINING PROTEIN"/>
    <property type="match status" value="1"/>
</dbReference>
<feature type="signal peptide" evidence="6">
    <location>
        <begin position="1"/>
        <end position="19"/>
    </location>
</feature>
<reference evidence="8" key="1">
    <citation type="submission" date="2022-10" db="EMBL/GenBank/DDBJ databases">
        <title>The complete genomes of actinobacterial strains from the NBC collection.</title>
        <authorList>
            <person name="Joergensen T.S."/>
            <person name="Alvarez Arevalo M."/>
            <person name="Sterndorff E.B."/>
            <person name="Faurdal D."/>
            <person name="Vuksanovic O."/>
            <person name="Mourched A.-S."/>
            <person name="Charusanti P."/>
            <person name="Shaw S."/>
            <person name="Blin K."/>
            <person name="Weber T."/>
        </authorList>
    </citation>
    <scope>NUCLEOTIDE SEQUENCE</scope>
    <source>
        <strain evidence="8">NBC_00302</strain>
    </source>
</reference>
<dbReference type="Pfam" id="PF01565">
    <property type="entry name" value="FAD_binding_4"/>
    <property type="match status" value="1"/>
</dbReference>
<dbReference type="InterPro" id="IPR016166">
    <property type="entry name" value="FAD-bd_PCMH"/>
</dbReference>
<evidence type="ECO:0000256" key="1">
    <source>
        <dbReference type="ARBA" id="ARBA00001974"/>
    </source>
</evidence>